<feature type="coiled-coil region" evidence="1">
    <location>
        <begin position="143"/>
        <end position="222"/>
    </location>
</feature>
<keyword evidence="4" id="KW-1185">Reference proteome</keyword>
<gene>
    <name evidence="3" type="ORF">UREG_05280</name>
</gene>
<dbReference type="GeneID" id="8442138"/>
<evidence type="ECO:0000256" key="1">
    <source>
        <dbReference type="SAM" id="Coils"/>
    </source>
</evidence>
<proteinExistence type="predicted"/>
<dbReference type="STRING" id="336963.C4JS41"/>
<reference evidence="4" key="1">
    <citation type="journal article" date="2009" name="Genome Res.">
        <title>Comparative genomic analyses of the human fungal pathogens Coccidioides and their relatives.</title>
        <authorList>
            <person name="Sharpton T.J."/>
            <person name="Stajich J.E."/>
            <person name="Rounsley S.D."/>
            <person name="Gardner M.J."/>
            <person name="Wortman J.R."/>
            <person name="Jordar V.S."/>
            <person name="Maiti R."/>
            <person name="Kodira C.D."/>
            <person name="Neafsey D.E."/>
            <person name="Zeng Q."/>
            <person name="Hung C.-Y."/>
            <person name="McMahan C."/>
            <person name="Muszewska A."/>
            <person name="Grynberg M."/>
            <person name="Mandel M.A."/>
            <person name="Kellner E.M."/>
            <person name="Barker B.M."/>
            <person name="Galgiani J.N."/>
            <person name="Orbach M.J."/>
            <person name="Kirkland T.N."/>
            <person name="Cole G.T."/>
            <person name="Henn M.R."/>
            <person name="Birren B.W."/>
            <person name="Taylor J.W."/>
        </authorList>
    </citation>
    <scope>NUCLEOTIDE SEQUENCE [LARGE SCALE GENOMIC DNA]</scope>
    <source>
        <strain evidence="4">UAMH 1704</strain>
    </source>
</reference>
<dbReference type="HOGENOM" id="CLU_002370_1_1_1"/>
<dbReference type="VEuPathDB" id="FungiDB:UREG_05280"/>
<accession>C4JS41</accession>
<feature type="region of interest" description="Disordered" evidence="2">
    <location>
        <begin position="1"/>
        <end position="34"/>
    </location>
</feature>
<keyword evidence="1" id="KW-0175">Coiled coil</keyword>
<evidence type="ECO:0000313" key="3">
    <source>
        <dbReference type="EMBL" id="EEP80438.1"/>
    </source>
</evidence>
<dbReference type="InParanoid" id="C4JS41"/>
<dbReference type="eggNOG" id="ENOG502QURU">
    <property type="taxonomic scope" value="Eukaryota"/>
</dbReference>
<organism evidence="3 4">
    <name type="scientific">Uncinocarpus reesii (strain UAMH 1704)</name>
    <dbReference type="NCBI Taxonomy" id="336963"/>
    <lineage>
        <taxon>Eukaryota</taxon>
        <taxon>Fungi</taxon>
        <taxon>Dikarya</taxon>
        <taxon>Ascomycota</taxon>
        <taxon>Pezizomycotina</taxon>
        <taxon>Eurotiomycetes</taxon>
        <taxon>Eurotiomycetidae</taxon>
        <taxon>Onygenales</taxon>
        <taxon>Onygenaceae</taxon>
        <taxon>Uncinocarpus</taxon>
    </lineage>
</organism>
<dbReference type="Proteomes" id="UP000002058">
    <property type="component" value="Unassembled WGS sequence"/>
</dbReference>
<evidence type="ECO:0000256" key="2">
    <source>
        <dbReference type="SAM" id="MobiDB-lite"/>
    </source>
</evidence>
<dbReference type="RefSeq" id="XP_002584591.1">
    <property type="nucleotide sequence ID" value="XM_002584545.1"/>
</dbReference>
<dbReference type="EMBL" id="CH476617">
    <property type="protein sequence ID" value="EEP80438.1"/>
    <property type="molecule type" value="Genomic_DNA"/>
</dbReference>
<dbReference type="KEGG" id="ure:UREG_05280"/>
<dbReference type="OMA" id="HIPELEY"/>
<protein>
    <submittedName>
        <fullName evidence="3">Uncharacterized protein</fullName>
    </submittedName>
</protein>
<dbReference type="AlphaFoldDB" id="C4JS41"/>
<name>C4JS41_UNCRE</name>
<dbReference type="OrthoDB" id="5367052at2759"/>
<evidence type="ECO:0000313" key="4">
    <source>
        <dbReference type="Proteomes" id="UP000002058"/>
    </source>
</evidence>
<sequence>MSSRGRPASRWWESQTGSECGGSGQGMRRSKRESKYMGLHLREVMEQDCGTSPVADNPALYTNNPFLVYGPNEYPPEKVGWHEQLPATQAGVRRASSNREAQKLDISRLVTLPPPYPRHYPGVNNNHPDLGFYRTTVRSVTELSELRETYQNHEMKFQKLREDYQRRIKEERQDFRLRVNQAIEEGTITYAEAAEAEAGRRAKENDREKQLAQKEFDSYQEEVLRPMQSVLKDRINVVSACINELQEKLFDSAENQTPNQAQEEGDERPELLEKLTQLKWLFEAREQLYREEYDLLSKCNEKFRTVVTLPYQQSKNIEKIKETDNFFIRDAQTRQANFASETLMRFENIMTVIESNVSRGVETQLSAFWDIAPSILTVLQKIPEDLRGFTVMIPQKEYDENPSYYQNPLQYLYSLLSHAEKATYQFIESQTNLLCLLHEVQSGLTHSSCKSMEIQRINSGEPAEAVKAEMQESLSEEERVLTADLKDKVGMVEDQWREALGSQLQSVKQRVQQRLMEEGGWDEVLQMEQT</sequence>